<accession>A0A7W7VYQ5</accession>
<dbReference type="SMART" id="SM00862">
    <property type="entry name" value="Trans_reg_C"/>
    <property type="match status" value="1"/>
</dbReference>
<dbReference type="InterPro" id="IPR001867">
    <property type="entry name" value="OmpR/PhoB-type_DNA-bd"/>
</dbReference>
<dbReference type="CDD" id="cd00383">
    <property type="entry name" value="trans_reg_C"/>
    <property type="match status" value="1"/>
</dbReference>
<proteinExistence type="inferred from homology"/>
<dbReference type="InterPro" id="IPR005158">
    <property type="entry name" value="BTAD"/>
</dbReference>
<dbReference type="PANTHER" id="PTHR35807">
    <property type="entry name" value="TRANSCRIPTIONAL REGULATOR REDD-RELATED"/>
    <property type="match status" value="1"/>
</dbReference>
<feature type="DNA-binding region" description="OmpR/PhoB-type" evidence="7">
    <location>
        <begin position="1"/>
        <end position="96"/>
    </location>
</feature>
<dbReference type="EMBL" id="JACHJV010000002">
    <property type="protein sequence ID" value="MBB4927957.1"/>
    <property type="molecule type" value="Genomic_DNA"/>
</dbReference>
<dbReference type="SMART" id="SM01043">
    <property type="entry name" value="BTAD"/>
    <property type="match status" value="1"/>
</dbReference>
<evidence type="ECO:0000313" key="10">
    <source>
        <dbReference type="Proteomes" id="UP000540506"/>
    </source>
</evidence>
<dbReference type="Gene3D" id="3.40.50.300">
    <property type="entry name" value="P-loop containing nucleotide triphosphate hydrolases"/>
    <property type="match status" value="1"/>
</dbReference>
<dbReference type="InterPro" id="IPR027417">
    <property type="entry name" value="P-loop_NTPase"/>
</dbReference>
<dbReference type="Gene3D" id="1.10.10.10">
    <property type="entry name" value="Winged helix-like DNA-binding domain superfamily/Winged helix DNA-binding domain"/>
    <property type="match status" value="1"/>
</dbReference>
<evidence type="ECO:0000259" key="8">
    <source>
        <dbReference type="PROSITE" id="PS51755"/>
    </source>
</evidence>
<evidence type="ECO:0000256" key="6">
    <source>
        <dbReference type="PROSITE-ProRule" id="PRU00339"/>
    </source>
</evidence>
<reference evidence="9 10" key="1">
    <citation type="submission" date="2020-08" db="EMBL/GenBank/DDBJ databases">
        <title>Sequencing the genomes of 1000 actinobacteria strains.</title>
        <authorList>
            <person name="Klenk H.-P."/>
        </authorList>
    </citation>
    <scope>NUCLEOTIDE SEQUENCE [LARGE SCALE GENOMIC DNA]</scope>
    <source>
        <strain evidence="9 10">DSM 41654</strain>
    </source>
</reference>
<dbReference type="Proteomes" id="UP000540506">
    <property type="component" value="Unassembled WGS sequence"/>
</dbReference>
<evidence type="ECO:0000256" key="2">
    <source>
        <dbReference type="ARBA" id="ARBA00023012"/>
    </source>
</evidence>
<dbReference type="GO" id="GO:0003677">
    <property type="term" value="F:DNA binding"/>
    <property type="evidence" value="ECO:0007669"/>
    <property type="project" value="UniProtKB-UniRule"/>
</dbReference>
<evidence type="ECO:0000256" key="1">
    <source>
        <dbReference type="ARBA" id="ARBA00005820"/>
    </source>
</evidence>
<keyword evidence="2" id="KW-0902">Two-component regulatory system</keyword>
<dbReference type="PROSITE" id="PS51755">
    <property type="entry name" value="OMPR_PHOB"/>
    <property type="match status" value="1"/>
</dbReference>
<dbReference type="SMART" id="SM00028">
    <property type="entry name" value="TPR"/>
    <property type="match status" value="3"/>
</dbReference>
<keyword evidence="4 7" id="KW-0238">DNA-binding</keyword>
<comment type="caution">
    <text evidence="9">The sequence shown here is derived from an EMBL/GenBank/DDBJ whole genome shotgun (WGS) entry which is preliminary data.</text>
</comment>
<dbReference type="Gene3D" id="1.25.40.10">
    <property type="entry name" value="Tetratricopeptide repeat domain"/>
    <property type="match status" value="3"/>
</dbReference>
<keyword evidence="6" id="KW-0802">TPR repeat</keyword>
<dbReference type="SUPFAM" id="SSF46894">
    <property type="entry name" value="C-terminal effector domain of the bipartite response regulators"/>
    <property type="match status" value="1"/>
</dbReference>
<feature type="domain" description="OmpR/PhoB-type" evidence="8">
    <location>
        <begin position="1"/>
        <end position="96"/>
    </location>
</feature>
<keyword evidence="5" id="KW-0804">Transcription</keyword>
<gene>
    <name evidence="9" type="ORF">FHR34_007052</name>
</gene>
<evidence type="ECO:0000256" key="4">
    <source>
        <dbReference type="ARBA" id="ARBA00023125"/>
    </source>
</evidence>
<sequence length="965" mass="104216">MESDCLRVETLGPLRAYAEGRELLLGSPKQRAVFAVLALRTNSVVSRDDLIDCIWGESPPATAAGSLHTYVSGLRRALGGRGEPLTSSGSGYTLQLDPGQLDIRAVELLAARARSSRDQQEPVAAVTAFDEALARWHPGCALSGLPGPFAAEHRTWASDLRLRLLLERAELLLKLEQPATVADQLRIHIPDNPYHEQLRALLMTALRRSGRTADALAQYHDLRKLLADDLGIDPSAELQALYSSLLNSSMLNSSMLTDNADTLARRRHQAAAPATAAAVRPAQLPRGVGGFVGRVAAVRQVLDAARAASGDSGVDEAGCPQIVMVVGVGGVGKTALAVHCGHLLAAEYPDGQAYVNLRGFDPKHPAMPPADALHHLLTSLNAGRIPADQEERVALWRSIVQNKRMLIVLDNAACADQLEDLLPGGGPSFTLVTSRNRLSGLAVRYSARRVPLSPFTAEESLKLLRDSIGSARVGAEPAAARRLADLCDHLPLALRIASEQVTAGPRSRIADLVADLEDVRRRLDALQILDDELSSVRGVLSWSYARLDAAAAHAFRTLGLFPGVSIRVEVAATLLDVAPPAAATALRSLAAQHLVESTGGGYWMHDLTRIYAEEVSRSGETGASRRAALKRVLRWYVRTLTRGDTYTRLELPLPLAAGDRHQPLPFDDQKEFVAWCAQEWQNVAQLVRTAQRIGCHQQAWQLACLLFDYFYTAGQARTWVETLLIGLRSAELIGNRRAQAVLLDQLGKAYSRLGQHSAAVDRLQHGLQLAESLDDDVLRTGLLGTLAAAFRQAEDYAAALPRAGAALDLAHRIGSEHHEAGCLDVLCELHAEMGEFDESLRYGRPGLTAARSCRNVLVEANILINLGLAEHGLDNAEKALRYLRDALSLSESSGDHYHEAMALFGLAKVHRSASARQAAHGLATRALLRLQELEAEEVAEVTDLLRALDADPPPAGAKDSVRRAG</sequence>
<dbReference type="InterPro" id="IPR016032">
    <property type="entry name" value="Sig_transdc_resp-reg_C-effctor"/>
</dbReference>
<dbReference type="PANTHER" id="PTHR35807:SF1">
    <property type="entry name" value="TRANSCRIPTIONAL REGULATOR REDD"/>
    <property type="match status" value="1"/>
</dbReference>
<keyword evidence="10" id="KW-1185">Reference proteome</keyword>
<dbReference type="SUPFAM" id="SSF48452">
    <property type="entry name" value="TPR-like"/>
    <property type="match status" value="2"/>
</dbReference>
<evidence type="ECO:0000256" key="3">
    <source>
        <dbReference type="ARBA" id="ARBA00023015"/>
    </source>
</evidence>
<dbReference type="PRINTS" id="PR00364">
    <property type="entry name" value="DISEASERSIST"/>
</dbReference>
<dbReference type="Pfam" id="PF13424">
    <property type="entry name" value="TPR_12"/>
    <property type="match status" value="1"/>
</dbReference>
<dbReference type="InterPro" id="IPR019734">
    <property type="entry name" value="TPR_rpt"/>
</dbReference>
<dbReference type="InterPro" id="IPR003593">
    <property type="entry name" value="AAA+_ATPase"/>
</dbReference>
<dbReference type="InterPro" id="IPR036388">
    <property type="entry name" value="WH-like_DNA-bd_sf"/>
</dbReference>
<evidence type="ECO:0000256" key="7">
    <source>
        <dbReference type="PROSITE-ProRule" id="PRU01091"/>
    </source>
</evidence>
<dbReference type="SUPFAM" id="SSF52540">
    <property type="entry name" value="P-loop containing nucleoside triphosphate hydrolases"/>
    <property type="match status" value="1"/>
</dbReference>
<organism evidence="9 10">
    <name type="scientific">Kitasatospora kifunensis</name>
    <name type="common">Streptomyces kifunensis</name>
    <dbReference type="NCBI Taxonomy" id="58351"/>
    <lineage>
        <taxon>Bacteria</taxon>
        <taxon>Bacillati</taxon>
        <taxon>Actinomycetota</taxon>
        <taxon>Actinomycetes</taxon>
        <taxon>Kitasatosporales</taxon>
        <taxon>Streptomycetaceae</taxon>
        <taxon>Kitasatospora</taxon>
    </lineage>
</organism>
<evidence type="ECO:0000256" key="5">
    <source>
        <dbReference type="ARBA" id="ARBA00023163"/>
    </source>
</evidence>
<dbReference type="Pfam" id="PF03704">
    <property type="entry name" value="BTAD"/>
    <property type="match status" value="1"/>
</dbReference>
<dbReference type="SMART" id="SM00382">
    <property type="entry name" value="AAA"/>
    <property type="match status" value="1"/>
</dbReference>
<dbReference type="RefSeq" id="WP_184944787.1">
    <property type="nucleotide sequence ID" value="NZ_JACHJV010000002.1"/>
</dbReference>
<dbReference type="GO" id="GO:0006355">
    <property type="term" value="P:regulation of DNA-templated transcription"/>
    <property type="evidence" value="ECO:0007669"/>
    <property type="project" value="InterPro"/>
</dbReference>
<dbReference type="CDD" id="cd15831">
    <property type="entry name" value="BTAD"/>
    <property type="match status" value="1"/>
</dbReference>
<dbReference type="Pfam" id="PF00486">
    <property type="entry name" value="Trans_reg_C"/>
    <property type="match status" value="1"/>
</dbReference>
<dbReference type="PROSITE" id="PS50005">
    <property type="entry name" value="TPR"/>
    <property type="match status" value="1"/>
</dbReference>
<dbReference type="InterPro" id="IPR051677">
    <property type="entry name" value="AfsR-DnrI-RedD_regulator"/>
</dbReference>
<protein>
    <submittedName>
        <fullName evidence="9">DNA-binding SARP family transcriptional activator/tetratricopeptide (TPR) repeat protein</fullName>
    </submittedName>
</protein>
<dbReference type="GO" id="GO:0043531">
    <property type="term" value="F:ADP binding"/>
    <property type="evidence" value="ECO:0007669"/>
    <property type="project" value="InterPro"/>
</dbReference>
<dbReference type="InterPro" id="IPR011990">
    <property type="entry name" value="TPR-like_helical_dom_sf"/>
</dbReference>
<feature type="repeat" description="TPR" evidence="6">
    <location>
        <begin position="860"/>
        <end position="893"/>
    </location>
</feature>
<comment type="similarity">
    <text evidence="1">Belongs to the AfsR/DnrI/RedD regulatory family.</text>
</comment>
<dbReference type="AlphaFoldDB" id="A0A7W7VYQ5"/>
<dbReference type="GO" id="GO:0000160">
    <property type="term" value="P:phosphorelay signal transduction system"/>
    <property type="evidence" value="ECO:0007669"/>
    <property type="project" value="UniProtKB-KW"/>
</dbReference>
<evidence type="ECO:0000313" key="9">
    <source>
        <dbReference type="EMBL" id="MBB4927957.1"/>
    </source>
</evidence>
<keyword evidence="3" id="KW-0805">Transcription regulation</keyword>
<name>A0A7W7VYQ5_KITKI</name>